<keyword evidence="1" id="KW-0233">DNA recombination</keyword>
<dbReference type="PROSITE" id="PS51898">
    <property type="entry name" value="TYR_RECOMBINASE"/>
    <property type="match status" value="1"/>
</dbReference>
<dbReference type="Gene3D" id="1.10.443.10">
    <property type="entry name" value="Intergrase catalytic core"/>
    <property type="match status" value="1"/>
</dbReference>
<dbReference type="Pfam" id="PF00589">
    <property type="entry name" value="Phage_integrase"/>
    <property type="match status" value="1"/>
</dbReference>
<proteinExistence type="predicted"/>
<dbReference type="GO" id="GO:0015074">
    <property type="term" value="P:DNA integration"/>
    <property type="evidence" value="ECO:0007669"/>
    <property type="project" value="InterPro"/>
</dbReference>
<dbReference type="InterPro" id="IPR013762">
    <property type="entry name" value="Integrase-like_cat_sf"/>
</dbReference>
<feature type="domain" description="Tyr recombinase" evidence="2">
    <location>
        <begin position="1"/>
        <end position="56"/>
    </location>
</feature>
<gene>
    <name evidence="3" type="ORF">CHH61_24905</name>
</gene>
<sequence length="58" mass="6611">WKKTITCHVLRHSFASNLVKNDVHIVHIQKLLGHADLKTTSVYVHANQEQLAQAIQLL</sequence>
<protein>
    <submittedName>
        <fullName evidence="3">Recombinase</fullName>
    </submittedName>
</protein>
<dbReference type="SUPFAM" id="SSF56349">
    <property type="entry name" value="DNA breaking-rejoining enzymes"/>
    <property type="match status" value="1"/>
</dbReference>
<evidence type="ECO:0000259" key="2">
    <source>
        <dbReference type="PROSITE" id="PS51898"/>
    </source>
</evidence>
<dbReference type="InterPro" id="IPR011010">
    <property type="entry name" value="DNA_brk_join_enz"/>
</dbReference>
<comment type="caution">
    <text evidence="3">The sequence shown here is derived from an EMBL/GenBank/DDBJ whole genome shotgun (WGS) entry which is preliminary data.</text>
</comment>
<dbReference type="AlphaFoldDB" id="A0A268QXV0"/>
<name>A0A268QXV0_SHOCL</name>
<dbReference type="InterPro" id="IPR002104">
    <property type="entry name" value="Integrase_catalytic"/>
</dbReference>
<evidence type="ECO:0000313" key="3">
    <source>
        <dbReference type="EMBL" id="PAF12893.1"/>
    </source>
</evidence>
<feature type="non-terminal residue" evidence="3">
    <location>
        <position position="1"/>
    </location>
</feature>
<evidence type="ECO:0000313" key="4">
    <source>
        <dbReference type="Proteomes" id="UP000216133"/>
    </source>
</evidence>
<dbReference type="Proteomes" id="UP000216133">
    <property type="component" value="Unassembled WGS sequence"/>
</dbReference>
<dbReference type="EMBL" id="NPBS01000646">
    <property type="protein sequence ID" value="PAF12893.1"/>
    <property type="molecule type" value="Genomic_DNA"/>
</dbReference>
<reference evidence="3 4" key="1">
    <citation type="submission" date="2017-07" db="EMBL/GenBank/DDBJ databases">
        <title>Isolation and whole genome analysis of endospore-forming bacteria from heroin.</title>
        <authorList>
            <person name="Kalinowski J."/>
            <person name="Ahrens B."/>
            <person name="Al-Dilaimi A."/>
            <person name="Winkler A."/>
            <person name="Wibberg D."/>
            <person name="Schleenbecker U."/>
            <person name="Ruckert C."/>
            <person name="Wolfel R."/>
            <person name="Grass G."/>
        </authorList>
    </citation>
    <scope>NUCLEOTIDE SEQUENCE [LARGE SCALE GENOMIC DNA]</scope>
    <source>
        <strain evidence="3 4">7523-2</strain>
    </source>
</reference>
<organism evidence="3 4">
    <name type="scientific">Shouchella clausii</name>
    <name type="common">Alkalihalobacillus clausii</name>
    <dbReference type="NCBI Taxonomy" id="79880"/>
    <lineage>
        <taxon>Bacteria</taxon>
        <taxon>Bacillati</taxon>
        <taxon>Bacillota</taxon>
        <taxon>Bacilli</taxon>
        <taxon>Bacillales</taxon>
        <taxon>Bacillaceae</taxon>
        <taxon>Shouchella</taxon>
    </lineage>
</organism>
<evidence type="ECO:0000256" key="1">
    <source>
        <dbReference type="ARBA" id="ARBA00023172"/>
    </source>
</evidence>
<accession>A0A268QXV0</accession>
<dbReference type="GO" id="GO:0003677">
    <property type="term" value="F:DNA binding"/>
    <property type="evidence" value="ECO:0007669"/>
    <property type="project" value="InterPro"/>
</dbReference>
<dbReference type="GO" id="GO:0006310">
    <property type="term" value="P:DNA recombination"/>
    <property type="evidence" value="ECO:0007669"/>
    <property type="project" value="UniProtKB-KW"/>
</dbReference>